<keyword evidence="1" id="KW-0812">Transmembrane</keyword>
<dbReference type="EMBL" id="NEVH01011197">
    <property type="protein sequence ID" value="PNF31823.1"/>
    <property type="molecule type" value="Genomic_DNA"/>
</dbReference>
<gene>
    <name evidence="2" type="ORF">B7P43_G09336</name>
</gene>
<keyword evidence="1" id="KW-0472">Membrane</keyword>
<evidence type="ECO:0000313" key="3">
    <source>
        <dbReference type="Proteomes" id="UP000235965"/>
    </source>
</evidence>
<protein>
    <submittedName>
        <fullName evidence="2">Uncharacterized protein</fullName>
    </submittedName>
</protein>
<keyword evidence="3" id="KW-1185">Reference proteome</keyword>
<dbReference type="InParanoid" id="A0A2J7QTC6"/>
<feature type="transmembrane region" description="Helical" evidence="1">
    <location>
        <begin position="62"/>
        <end position="80"/>
    </location>
</feature>
<accession>A0A2J7QTC6</accession>
<comment type="caution">
    <text evidence="2">The sequence shown here is derived from an EMBL/GenBank/DDBJ whole genome shotgun (WGS) entry which is preliminary data.</text>
</comment>
<sequence>MIKSRRMRWAGHAVHMGTRFFSPICATCPAHLIVDLMILIILGEEYNFLKPPVTSSLFGQNILLNTLFSNTLSLCFSLNVRDQVSDPYRTTGKFDIDSILSNRQQQRKYTQRHNRSLWSRCKGEEGPPLIQVHTVLQ</sequence>
<keyword evidence="1" id="KW-1133">Transmembrane helix</keyword>
<dbReference type="AlphaFoldDB" id="A0A2J7QTC6"/>
<evidence type="ECO:0000313" key="2">
    <source>
        <dbReference type="EMBL" id="PNF31823.1"/>
    </source>
</evidence>
<dbReference type="Proteomes" id="UP000235965">
    <property type="component" value="Unassembled WGS sequence"/>
</dbReference>
<evidence type="ECO:0000256" key="1">
    <source>
        <dbReference type="SAM" id="Phobius"/>
    </source>
</evidence>
<feature type="transmembrane region" description="Helical" evidence="1">
    <location>
        <begin position="20"/>
        <end position="42"/>
    </location>
</feature>
<organism evidence="2 3">
    <name type="scientific">Cryptotermes secundus</name>
    <dbReference type="NCBI Taxonomy" id="105785"/>
    <lineage>
        <taxon>Eukaryota</taxon>
        <taxon>Metazoa</taxon>
        <taxon>Ecdysozoa</taxon>
        <taxon>Arthropoda</taxon>
        <taxon>Hexapoda</taxon>
        <taxon>Insecta</taxon>
        <taxon>Pterygota</taxon>
        <taxon>Neoptera</taxon>
        <taxon>Polyneoptera</taxon>
        <taxon>Dictyoptera</taxon>
        <taxon>Blattodea</taxon>
        <taxon>Blattoidea</taxon>
        <taxon>Termitoidae</taxon>
        <taxon>Kalotermitidae</taxon>
        <taxon>Cryptotermitinae</taxon>
        <taxon>Cryptotermes</taxon>
    </lineage>
</organism>
<reference evidence="2 3" key="1">
    <citation type="submission" date="2017-12" db="EMBL/GenBank/DDBJ databases">
        <title>Hemimetabolous genomes reveal molecular basis of termite eusociality.</title>
        <authorList>
            <person name="Harrison M.C."/>
            <person name="Jongepier E."/>
            <person name="Robertson H.M."/>
            <person name="Arning N."/>
            <person name="Bitard-Feildel T."/>
            <person name="Chao H."/>
            <person name="Childers C.P."/>
            <person name="Dinh H."/>
            <person name="Doddapaneni H."/>
            <person name="Dugan S."/>
            <person name="Gowin J."/>
            <person name="Greiner C."/>
            <person name="Han Y."/>
            <person name="Hu H."/>
            <person name="Hughes D.S.T."/>
            <person name="Huylmans A.-K."/>
            <person name="Kemena C."/>
            <person name="Kremer L.P.M."/>
            <person name="Lee S.L."/>
            <person name="Lopez-Ezquerra A."/>
            <person name="Mallet L."/>
            <person name="Monroy-Kuhn J.M."/>
            <person name="Moser A."/>
            <person name="Murali S.C."/>
            <person name="Muzny D.M."/>
            <person name="Otani S."/>
            <person name="Piulachs M.-D."/>
            <person name="Poelchau M."/>
            <person name="Qu J."/>
            <person name="Schaub F."/>
            <person name="Wada-Katsumata A."/>
            <person name="Worley K.C."/>
            <person name="Xie Q."/>
            <person name="Ylla G."/>
            <person name="Poulsen M."/>
            <person name="Gibbs R.A."/>
            <person name="Schal C."/>
            <person name="Richards S."/>
            <person name="Belles X."/>
            <person name="Korb J."/>
            <person name="Bornberg-Bauer E."/>
        </authorList>
    </citation>
    <scope>NUCLEOTIDE SEQUENCE [LARGE SCALE GENOMIC DNA]</scope>
    <source>
        <tissue evidence="2">Whole body</tissue>
    </source>
</reference>
<name>A0A2J7QTC6_9NEOP</name>
<proteinExistence type="predicted"/>